<dbReference type="Proteomes" id="UP000001025">
    <property type="component" value="Chromosome"/>
</dbReference>
<organism evidence="1 2">
    <name type="scientific">Rhodopirellula baltica (strain DSM 10527 / NCIMB 13988 / SH1)</name>
    <dbReference type="NCBI Taxonomy" id="243090"/>
    <lineage>
        <taxon>Bacteria</taxon>
        <taxon>Pseudomonadati</taxon>
        <taxon>Planctomycetota</taxon>
        <taxon>Planctomycetia</taxon>
        <taxon>Pirellulales</taxon>
        <taxon>Pirellulaceae</taxon>
        <taxon>Rhodopirellula</taxon>
    </lineage>
</organism>
<evidence type="ECO:0000313" key="2">
    <source>
        <dbReference type="Proteomes" id="UP000001025"/>
    </source>
</evidence>
<dbReference type="KEGG" id="rba:RB8891"/>
<dbReference type="AlphaFoldDB" id="Q7UMD6"/>
<dbReference type="InParanoid" id="Q7UMD6"/>
<dbReference type="HOGENOM" id="CLU_2846926_0_0_0"/>
<sequence length="65" mass="7387">MFLANSFILRQVLSSEFCSPKKVRGGEVGERRILVHRLSLWIIEASGSPTICRICRVHRPSTSME</sequence>
<dbReference type="EMBL" id="BX294148">
    <property type="protein sequence ID" value="CAD75981.1"/>
    <property type="molecule type" value="Genomic_DNA"/>
</dbReference>
<reference evidence="1 2" key="1">
    <citation type="journal article" date="2003" name="Proc. Natl. Acad. Sci. U.S.A.">
        <title>Complete genome sequence of the marine planctomycete Pirellula sp. strain 1.</title>
        <authorList>
            <person name="Gloeckner F.O."/>
            <person name="Kube M."/>
            <person name="Bauer M."/>
            <person name="Teeling H."/>
            <person name="Lombardot T."/>
            <person name="Ludwig W."/>
            <person name="Gade D."/>
            <person name="Beck A."/>
            <person name="Borzym K."/>
            <person name="Heitmann K."/>
            <person name="Rabus R."/>
            <person name="Schlesner H."/>
            <person name="Amann R."/>
            <person name="Reinhardt R."/>
        </authorList>
    </citation>
    <scope>NUCLEOTIDE SEQUENCE [LARGE SCALE GENOMIC DNA]</scope>
    <source>
        <strain evidence="2">DSM 10527 / NCIMB 13988 / SH1</strain>
    </source>
</reference>
<gene>
    <name evidence="1" type="ordered locus">RB8891</name>
</gene>
<dbReference type="EnsemblBacteria" id="CAD75981">
    <property type="protein sequence ID" value="CAD75981"/>
    <property type="gene ID" value="RB8891"/>
</dbReference>
<evidence type="ECO:0000313" key="1">
    <source>
        <dbReference type="EMBL" id="CAD75981.1"/>
    </source>
</evidence>
<proteinExistence type="predicted"/>
<name>Q7UMD6_RHOBA</name>
<accession>Q7UMD6</accession>
<keyword evidence="2" id="KW-1185">Reference proteome</keyword>
<protein>
    <submittedName>
        <fullName evidence="1">Uncharacterized protein</fullName>
    </submittedName>
</protein>
<dbReference type="STRING" id="243090.RB8891"/>